<dbReference type="GO" id="GO:0016020">
    <property type="term" value="C:membrane"/>
    <property type="evidence" value="ECO:0007669"/>
    <property type="project" value="UniProtKB-SubCell"/>
</dbReference>
<gene>
    <name evidence="10" type="ORF">F3Y22_tig00110445pilonHSYRG00028</name>
</gene>
<dbReference type="AlphaFoldDB" id="A0A6A3ALH1"/>
<dbReference type="InterPro" id="IPR001611">
    <property type="entry name" value="Leu-rich_rpt"/>
</dbReference>
<dbReference type="PANTHER" id="PTHR48053">
    <property type="entry name" value="LEUCINE RICH REPEAT FAMILY PROTEIN, EXPRESSED"/>
    <property type="match status" value="1"/>
</dbReference>
<evidence type="ECO:0000256" key="8">
    <source>
        <dbReference type="ARBA" id="ARBA00023170"/>
    </source>
</evidence>
<evidence type="ECO:0000256" key="4">
    <source>
        <dbReference type="ARBA" id="ARBA00022729"/>
    </source>
</evidence>
<dbReference type="InterPro" id="IPR032675">
    <property type="entry name" value="LRR_dom_sf"/>
</dbReference>
<name>A0A6A3ALH1_HIBSY</name>
<evidence type="ECO:0000259" key="9">
    <source>
        <dbReference type="Pfam" id="PF08263"/>
    </source>
</evidence>
<comment type="subcellular location">
    <subcellularLocation>
        <location evidence="1">Membrane</location>
        <topology evidence="1">Single-pass type I membrane protein</topology>
    </subcellularLocation>
</comment>
<keyword evidence="7" id="KW-0472">Membrane</keyword>
<evidence type="ECO:0000256" key="1">
    <source>
        <dbReference type="ARBA" id="ARBA00004479"/>
    </source>
</evidence>
<comment type="caution">
    <text evidence="10">The sequence shown here is derived from an EMBL/GenBank/DDBJ whole genome shotgun (WGS) entry which is preliminary data.</text>
</comment>
<dbReference type="FunFam" id="3.80.10.10:FF:000095">
    <property type="entry name" value="LRR receptor-like serine/threonine-protein kinase GSO1"/>
    <property type="match status" value="1"/>
</dbReference>
<evidence type="ECO:0000256" key="6">
    <source>
        <dbReference type="ARBA" id="ARBA00022989"/>
    </source>
</evidence>
<reference evidence="10" key="1">
    <citation type="submission" date="2019-09" db="EMBL/GenBank/DDBJ databases">
        <title>Draft genome information of white flower Hibiscus syriacus.</title>
        <authorList>
            <person name="Kim Y.-M."/>
        </authorList>
    </citation>
    <scope>NUCLEOTIDE SEQUENCE [LARGE SCALE GENOMIC DNA]</scope>
    <source>
        <strain evidence="10">YM2019G1</strain>
    </source>
</reference>
<dbReference type="Pfam" id="PF08263">
    <property type="entry name" value="LRRNT_2"/>
    <property type="match status" value="1"/>
</dbReference>
<dbReference type="Proteomes" id="UP000436088">
    <property type="component" value="Unassembled WGS sequence"/>
</dbReference>
<keyword evidence="4" id="KW-0732">Signal</keyword>
<accession>A0A6A3ALH1</accession>
<evidence type="ECO:0000256" key="2">
    <source>
        <dbReference type="ARBA" id="ARBA00022614"/>
    </source>
</evidence>
<dbReference type="Pfam" id="PF00560">
    <property type="entry name" value="LRR_1"/>
    <property type="match status" value="3"/>
</dbReference>
<dbReference type="Gene3D" id="3.80.10.10">
    <property type="entry name" value="Ribonuclease Inhibitor"/>
    <property type="match status" value="2"/>
</dbReference>
<keyword evidence="6" id="KW-1133">Transmembrane helix</keyword>
<evidence type="ECO:0000256" key="3">
    <source>
        <dbReference type="ARBA" id="ARBA00022692"/>
    </source>
</evidence>
<dbReference type="PANTHER" id="PTHR48053:SF164">
    <property type="entry name" value="LEUCINE-RICH REPEAT-CONTAINING N-TERMINAL PLANT-TYPE DOMAIN-CONTAINING PROTEIN"/>
    <property type="match status" value="1"/>
</dbReference>
<evidence type="ECO:0000313" key="11">
    <source>
        <dbReference type="Proteomes" id="UP000436088"/>
    </source>
</evidence>
<dbReference type="EMBL" id="VEPZ02000989">
    <property type="protein sequence ID" value="KAE8704723.1"/>
    <property type="molecule type" value="Genomic_DNA"/>
</dbReference>
<sequence>MFLLLFATFGTTFSANLPNITTDESALLALKSHITHDPHNILATNWSTSISVCNWIGVTCGSKHHRVIALDLSSMDLTGTIPSHLGNLSSLASLDVSDNSFHGSLLIELTNLHRLKYLNFCNNNFDGEIPSWFGYFAQLQGLLLYGNNFTGVIPFALGNLSKLETLSLYNNNFKGQIPITMGNLSNLKWLYLYNNSLSGQIPSSICNLSSLKVLCLMKNSLVGEIPECIGNMSSSLSHIDLENNNFHGNLDKLQVLIVRSNKFYGQVDSYDVTFARLPIIDVSYNNFSGYLPTKFFENLHDIREGNEKKVEPKYMIDTSTGPTPTSLGDLSELESLDLSSNKLRGRIPTELKALGFLEVLNLSQNSLKGLIPKGKQFDTFTNDSYIGNPGLCGLPLSKSCDTDAEIPAKFVQMLMMTTNCNGSFLYYWGMDVG</sequence>
<keyword evidence="11" id="KW-1185">Reference proteome</keyword>
<dbReference type="InterPro" id="IPR013210">
    <property type="entry name" value="LRR_N_plant-typ"/>
</dbReference>
<dbReference type="PRINTS" id="PR00019">
    <property type="entry name" value="LEURICHRPT"/>
</dbReference>
<proteinExistence type="predicted"/>
<evidence type="ECO:0000256" key="7">
    <source>
        <dbReference type="ARBA" id="ARBA00023136"/>
    </source>
</evidence>
<feature type="domain" description="Leucine-rich repeat-containing N-terminal plant-type" evidence="9">
    <location>
        <begin position="22"/>
        <end position="60"/>
    </location>
</feature>
<evidence type="ECO:0000256" key="5">
    <source>
        <dbReference type="ARBA" id="ARBA00022737"/>
    </source>
</evidence>
<dbReference type="Pfam" id="PF13855">
    <property type="entry name" value="LRR_8"/>
    <property type="match status" value="1"/>
</dbReference>
<keyword evidence="8" id="KW-0675">Receptor</keyword>
<keyword evidence="2" id="KW-0433">Leucine-rich repeat</keyword>
<keyword evidence="3" id="KW-0812">Transmembrane</keyword>
<protein>
    <recommendedName>
        <fullName evidence="9">Leucine-rich repeat-containing N-terminal plant-type domain-containing protein</fullName>
    </recommendedName>
</protein>
<keyword evidence="5" id="KW-0677">Repeat</keyword>
<dbReference type="SUPFAM" id="SSF52058">
    <property type="entry name" value="L domain-like"/>
    <property type="match status" value="1"/>
</dbReference>
<dbReference type="InterPro" id="IPR051716">
    <property type="entry name" value="Plant_RL_S/T_kinase"/>
</dbReference>
<evidence type="ECO:0000313" key="10">
    <source>
        <dbReference type="EMBL" id="KAE8704723.1"/>
    </source>
</evidence>
<organism evidence="10 11">
    <name type="scientific">Hibiscus syriacus</name>
    <name type="common">Rose of Sharon</name>
    <dbReference type="NCBI Taxonomy" id="106335"/>
    <lineage>
        <taxon>Eukaryota</taxon>
        <taxon>Viridiplantae</taxon>
        <taxon>Streptophyta</taxon>
        <taxon>Embryophyta</taxon>
        <taxon>Tracheophyta</taxon>
        <taxon>Spermatophyta</taxon>
        <taxon>Magnoliopsida</taxon>
        <taxon>eudicotyledons</taxon>
        <taxon>Gunneridae</taxon>
        <taxon>Pentapetalae</taxon>
        <taxon>rosids</taxon>
        <taxon>malvids</taxon>
        <taxon>Malvales</taxon>
        <taxon>Malvaceae</taxon>
        <taxon>Malvoideae</taxon>
        <taxon>Hibiscus</taxon>
    </lineage>
</organism>